<proteinExistence type="inferred from homology"/>
<evidence type="ECO:0000256" key="1">
    <source>
        <dbReference type="ARBA" id="ARBA00011073"/>
    </source>
</evidence>
<dbReference type="GO" id="GO:0006508">
    <property type="term" value="P:proteolysis"/>
    <property type="evidence" value="ECO:0007669"/>
    <property type="project" value="UniProtKB-KW"/>
</dbReference>
<dbReference type="EMBL" id="QLMJ01000004">
    <property type="protein sequence ID" value="RAK39692.1"/>
    <property type="molecule type" value="Genomic_DNA"/>
</dbReference>
<comment type="similarity">
    <text evidence="1 5">Belongs to the peptidase S8 family.</text>
</comment>
<keyword evidence="7" id="KW-0812">Transmembrane</keyword>
<dbReference type="Gene3D" id="3.40.50.200">
    <property type="entry name" value="Peptidase S8/S53 domain"/>
    <property type="match status" value="1"/>
</dbReference>
<dbReference type="Pfam" id="PF00082">
    <property type="entry name" value="Peptidase_S8"/>
    <property type="match status" value="1"/>
</dbReference>
<feature type="compositionally biased region" description="Gly residues" evidence="6">
    <location>
        <begin position="114"/>
        <end position="147"/>
    </location>
</feature>
<evidence type="ECO:0000256" key="5">
    <source>
        <dbReference type="PROSITE-ProRule" id="PRU01240"/>
    </source>
</evidence>
<feature type="region of interest" description="Disordered" evidence="6">
    <location>
        <begin position="114"/>
        <end position="148"/>
    </location>
</feature>
<feature type="compositionally biased region" description="Basic and acidic residues" evidence="6">
    <location>
        <begin position="430"/>
        <end position="442"/>
    </location>
</feature>
<keyword evidence="8" id="KW-0732">Signal</keyword>
<evidence type="ECO:0000256" key="3">
    <source>
        <dbReference type="ARBA" id="ARBA00022801"/>
    </source>
</evidence>
<keyword evidence="4" id="KW-0720">Serine protease</keyword>
<feature type="region of interest" description="Disordered" evidence="6">
    <location>
        <begin position="403"/>
        <end position="442"/>
    </location>
</feature>
<sequence length="442" mass="43393">MRHVAFVAVAALVGVLAPAPAFAAPGVNCAEPGADEIVASWARSALRAAAIGTVADGTGARVAILSTGVDAGQPQLRQRVFNGVDTVDGGLANEDCTGTGTQVAGVVAGRAAGGGAGDSGAGDGGAGDGGGDSGADGGGGDGDGGASVVGLAPNSRILPIRVQLDDPAGSEPDPDAIAVGLNQAVSNGADVAVVVSPVYEDDPDLEAAVAAAIDQGVVVVAAVGDLGGADEGNPTPYPAAYRDVIGVGAIDQNGRIWPDSQRGDFVDLVAPGVAVPVLQTGRGFVEVSGTGVAAGFVGAAAALLHDRKPDLSARAVGRLLAGTAAPAPSGPAFGAGVVDPYAAITGQLAPAKDRALPEVEPAPLPDTAAESQRRTFALIGALFAGILAVAVVVAAAAMRRSRRQQWRPAMASPPPARDEPLEPGPPVMLLDERIQPAEAGRR</sequence>
<reference evidence="10 11" key="1">
    <citation type="submission" date="2018-06" db="EMBL/GenBank/DDBJ databases">
        <title>Genomic Encyclopedia of Type Strains, Phase III (KMG-III): the genomes of soil and plant-associated and newly described type strains.</title>
        <authorList>
            <person name="Whitman W."/>
        </authorList>
    </citation>
    <scope>NUCLEOTIDE SEQUENCE [LARGE SCALE GENOMIC DNA]</scope>
    <source>
        <strain evidence="10 11">CGMCC 4.7090</strain>
    </source>
</reference>
<keyword evidence="7" id="KW-1133">Transmembrane helix</keyword>
<evidence type="ECO:0000313" key="10">
    <source>
        <dbReference type="EMBL" id="RAK39692.1"/>
    </source>
</evidence>
<feature type="domain" description="Peptidase S8/S53" evidence="9">
    <location>
        <begin position="57"/>
        <end position="327"/>
    </location>
</feature>
<evidence type="ECO:0000256" key="6">
    <source>
        <dbReference type="SAM" id="MobiDB-lite"/>
    </source>
</evidence>
<feature type="signal peptide" evidence="8">
    <location>
        <begin position="1"/>
        <end position="23"/>
    </location>
</feature>
<feature type="transmembrane region" description="Helical" evidence="7">
    <location>
        <begin position="376"/>
        <end position="397"/>
    </location>
</feature>
<dbReference type="PANTHER" id="PTHR43806">
    <property type="entry name" value="PEPTIDASE S8"/>
    <property type="match status" value="1"/>
</dbReference>
<keyword evidence="11" id="KW-1185">Reference proteome</keyword>
<accession>A0A327ZEP6</accession>
<protein>
    <submittedName>
        <fullName evidence="10">Subtilase family protein</fullName>
    </submittedName>
</protein>
<keyword evidence="2" id="KW-0645">Protease</keyword>
<dbReference type="RefSeq" id="WP_181557767.1">
    <property type="nucleotide sequence ID" value="NZ_JACHWI010000001.1"/>
</dbReference>
<dbReference type="AlphaFoldDB" id="A0A327ZEP6"/>
<comment type="caution">
    <text evidence="10">The sequence shown here is derived from an EMBL/GenBank/DDBJ whole genome shotgun (WGS) entry which is preliminary data.</text>
</comment>
<evidence type="ECO:0000313" key="11">
    <source>
        <dbReference type="Proteomes" id="UP000249341"/>
    </source>
</evidence>
<comment type="caution">
    <text evidence="5">Lacks conserved residue(s) required for the propagation of feature annotation.</text>
</comment>
<keyword evidence="7" id="KW-0472">Membrane</keyword>
<name>A0A327ZEP6_9ACTN</name>
<keyword evidence="3" id="KW-0378">Hydrolase</keyword>
<evidence type="ECO:0000256" key="4">
    <source>
        <dbReference type="ARBA" id="ARBA00022825"/>
    </source>
</evidence>
<dbReference type="PRINTS" id="PR00723">
    <property type="entry name" value="SUBTILISIN"/>
</dbReference>
<evidence type="ECO:0000256" key="8">
    <source>
        <dbReference type="SAM" id="SignalP"/>
    </source>
</evidence>
<organism evidence="10 11">
    <name type="scientific">Actinoplanes lutulentus</name>
    <dbReference type="NCBI Taxonomy" id="1287878"/>
    <lineage>
        <taxon>Bacteria</taxon>
        <taxon>Bacillati</taxon>
        <taxon>Actinomycetota</taxon>
        <taxon>Actinomycetes</taxon>
        <taxon>Micromonosporales</taxon>
        <taxon>Micromonosporaceae</taxon>
        <taxon>Actinoplanes</taxon>
    </lineage>
</organism>
<dbReference type="InterPro" id="IPR015500">
    <property type="entry name" value="Peptidase_S8_subtilisin-rel"/>
</dbReference>
<dbReference type="PROSITE" id="PS51892">
    <property type="entry name" value="SUBTILASE"/>
    <property type="match status" value="1"/>
</dbReference>
<evidence type="ECO:0000259" key="9">
    <source>
        <dbReference type="Pfam" id="PF00082"/>
    </source>
</evidence>
<evidence type="ECO:0000256" key="2">
    <source>
        <dbReference type="ARBA" id="ARBA00022670"/>
    </source>
</evidence>
<dbReference type="GO" id="GO:0004252">
    <property type="term" value="F:serine-type endopeptidase activity"/>
    <property type="evidence" value="ECO:0007669"/>
    <property type="project" value="InterPro"/>
</dbReference>
<dbReference type="SUPFAM" id="SSF52743">
    <property type="entry name" value="Subtilisin-like"/>
    <property type="match status" value="1"/>
</dbReference>
<dbReference type="InterPro" id="IPR036852">
    <property type="entry name" value="Peptidase_S8/S53_dom_sf"/>
</dbReference>
<dbReference type="PANTHER" id="PTHR43806:SF11">
    <property type="entry name" value="CEREVISIN-RELATED"/>
    <property type="match status" value="1"/>
</dbReference>
<dbReference type="InterPro" id="IPR050131">
    <property type="entry name" value="Peptidase_S8_subtilisin-like"/>
</dbReference>
<gene>
    <name evidence="10" type="ORF">B0I29_104229</name>
</gene>
<evidence type="ECO:0000256" key="7">
    <source>
        <dbReference type="SAM" id="Phobius"/>
    </source>
</evidence>
<dbReference type="InterPro" id="IPR000209">
    <property type="entry name" value="Peptidase_S8/S53_dom"/>
</dbReference>
<feature type="chain" id="PRO_5016341051" evidence="8">
    <location>
        <begin position="24"/>
        <end position="442"/>
    </location>
</feature>
<dbReference type="Proteomes" id="UP000249341">
    <property type="component" value="Unassembled WGS sequence"/>
</dbReference>